<dbReference type="EMBL" id="CP034205">
    <property type="protein sequence ID" value="QBZ56464.1"/>
    <property type="molecule type" value="Genomic_DNA"/>
</dbReference>
<keyword evidence="6" id="KW-0472">Membrane</keyword>
<dbReference type="PANTHER" id="PTHR20772:SF2">
    <property type="entry name" value="PROTEIN FMP42"/>
    <property type="match status" value="1"/>
</dbReference>
<dbReference type="InterPro" id="IPR011701">
    <property type="entry name" value="MFS"/>
</dbReference>
<dbReference type="PANTHER" id="PTHR20772">
    <property type="entry name" value="PROTEIN FMP42"/>
    <property type="match status" value="1"/>
</dbReference>
<organism evidence="7 8">
    <name type="scientific">Pyricularia oryzae</name>
    <name type="common">Rice blast fungus</name>
    <name type="synonym">Magnaporthe oryzae</name>
    <dbReference type="NCBI Taxonomy" id="318829"/>
    <lineage>
        <taxon>Eukaryota</taxon>
        <taxon>Fungi</taxon>
        <taxon>Dikarya</taxon>
        <taxon>Ascomycota</taxon>
        <taxon>Pezizomycotina</taxon>
        <taxon>Sordariomycetes</taxon>
        <taxon>Sordariomycetidae</taxon>
        <taxon>Magnaporthales</taxon>
        <taxon>Pyriculariaceae</taxon>
        <taxon>Pyricularia</taxon>
    </lineage>
</organism>
<evidence type="ECO:0000256" key="1">
    <source>
        <dbReference type="ARBA" id="ARBA00004141"/>
    </source>
</evidence>
<evidence type="ECO:0000256" key="5">
    <source>
        <dbReference type="ARBA" id="ARBA00022989"/>
    </source>
</evidence>
<dbReference type="SUPFAM" id="SSF103473">
    <property type="entry name" value="MFS general substrate transporter"/>
    <property type="match status" value="1"/>
</dbReference>
<dbReference type="GO" id="GO:0022857">
    <property type="term" value="F:transmembrane transporter activity"/>
    <property type="evidence" value="ECO:0007669"/>
    <property type="project" value="InterPro"/>
</dbReference>
<dbReference type="InterPro" id="IPR036259">
    <property type="entry name" value="MFS_trans_sf"/>
</dbReference>
<gene>
    <name evidence="7" type="ORF">PoMZ_01370</name>
</gene>
<keyword evidence="4" id="KW-0812">Transmembrane</keyword>
<evidence type="ECO:0000256" key="3">
    <source>
        <dbReference type="ARBA" id="ARBA00022448"/>
    </source>
</evidence>
<protein>
    <submittedName>
        <fullName evidence="7">Uncharacterized protein</fullName>
    </submittedName>
</protein>
<name>A0A4P7N8L7_PYROR</name>
<evidence type="ECO:0000256" key="2">
    <source>
        <dbReference type="ARBA" id="ARBA00006595"/>
    </source>
</evidence>
<evidence type="ECO:0000313" key="7">
    <source>
        <dbReference type="EMBL" id="QBZ56464.1"/>
    </source>
</evidence>
<dbReference type="InterPro" id="IPR052599">
    <property type="entry name" value="SLC43A_AATransporter"/>
</dbReference>
<dbReference type="GO" id="GO:0000329">
    <property type="term" value="C:fungal-type vacuole membrane"/>
    <property type="evidence" value="ECO:0007669"/>
    <property type="project" value="TreeGrafter"/>
</dbReference>
<dbReference type="AlphaFoldDB" id="A0A4P7N8L7"/>
<dbReference type="Gene3D" id="1.20.1250.20">
    <property type="entry name" value="MFS general substrate transporter like domains"/>
    <property type="match status" value="1"/>
</dbReference>
<proteinExistence type="inferred from homology"/>
<comment type="similarity">
    <text evidence="2">Belongs to the SLC43A transporter (TC 2.A.1.44) family.</text>
</comment>
<reference evidence="7 8" key="1">
    <citation type="journal article" date="2019" name="Mol. Biol. Evol.">
        <title>Blast fungal genomes show frequent chromosomal changes, gene gains and losses, and effector gene turnover.</title>
        <authorList>
            <person name="Gomez Luciano L.B."/>
            <person name="Jason Tsai I."/>
            <person name="Chuma I."/>
            <person name="Tosa Y."/>
            <person name="Chen Y.H."/>
            <person name="Li J.Y."/>
            <person name="Li M.Y."/>
            <person name="Jade Lu M.Y."/>
            <person name="Nakayashiki H."/>
            <person name="Li W.H."/>
        </authorList>
    </citation>
    <scope>NUCLEOTIDE SEQUENCE [LARGE SCALE GENOMIC DNA]</scope>
    <source>
        <strain evidence="7">MZ5-1-6</strain>
    </source>
</reference>
<evidence type="ECO:0000313" key="8">
    <source>
        <dbReference type="Proteomes" id="UP000294847"/>
    </source>
</evidence>
<comment type="subcellular location">
    <subcellularLocation>
        <location evidence="1">Membrane</location>
        <topology evidence="1">Multi-pass membrane protein</topology>
    </subcellularLocation>
</comment>
<sequence>MSLHRVGSIESLSFAPTGEIRSRRGSDASVISVRPTKLTFNPIPEQWDPPSERHGNVQAVGAFEVPEWKRISQVIAAVFYCFLAAGVCFGYAAIKPVLKQEGAYQDVCIVDGTVDDTCVEIHLNLMFTVAAVGTNVAALPIGIVLDKTGPRFCGLLGSAFLAAGSLMLAYSKALPFDGLLWGYLLTALGGPFIYISSFQLSNAFPKHSGLILALLTGAFDASSALYLIYRLIYQATSGGFGLKSFFLVYLTVPALIAVLQLTLLPKQSYKTVGEMIEDIEEPGRHREADDQIDEETALLREEERHQIEDQVEELLGTRKVDKQVQREIKKNERSGVWGVMHTATIKEQLMSPWFSLIMMFTVVQMTRINFFVATIYQQYSYLFHSHQQAREINNFFDLALPIGGILSIPFIGTILDRTTTVTVLICLVFVATTIGILGIIPQAWAAYGNVCLFVLYRPFYYTAVSDYSAKVFGFRTFGTVYGAVICLSGLFNLSQPALDYMFHMTFAGNPTPVNVILMSAGLLVGVALVIFVSVKAGRFGQTQQRDSSPCVERRA</sequence>
<keyword evidence="3" id="KW-0813">Transport</keyword>
<evidence type="ECO:0000256" key="4">
    <source>
        <dbReference type="ARBA" id="ARBA00022692"/>
    </source>
</evidence>
<evidence type="ECO:0000256" key="6">
    <source>
        <dbReference type="ARBA" id="ARBA00023136"/>
    </source>
</evidence>
<accession>A0A4P7N8L7</accession>
<dbReference type="Pfam" id="PF07690">
    <property type="entry name" value="MFS_1"/>
    <property type="match status" value="1"/>
</dbReference>
<dbReference type="CDD" id="cd06174">
    <property type="entry name" value="MFS"/>
    <property type="match status" value="1"/>
</dbReference>
<dbReference type="Proteomes" id="UP000294847">
    <property type="component" value="Chromosome 2"/>
</dbReference>
<keyword evidence="5" id="KW-1133">Transmembrane helix</keyword>